<proteinExistence type="predicted"/>
<evidence type="ECO:0000313" key="2">
    <source>
        <dbReference type="Proteomes" id="UP000193411"/>
    </source>
</evidence>
<dbReference type="EMBL" id="MCFL01000040">
    <property type="protein sequence ID" value="ORZ32936.1"/>
    <property type="molecule type" value="Genomic_DNA"/>
</dbReference>
<evidence type="ECO:0000313" key="1">
    <source>
        <dbReference type="EMBL" id="ORZ32936.1"/>
    </source>
</evidence>
<name>A0A1Y2HEE0_9FUNG</name>
<gene>
    <name evidence="1" type="ORF">BCR44DRAFT_70510</name>
</gene>
<dbReference type="AlphaFoldDB" id="A0A1Y2HEE0"/>
<protein>
    <submittedName>
        <fullName evidence="1">Uncharacterized protein</fullName>
    </submittedName>
</protein>
<reference evidence="1 2" key="1">
    <citation type="submission" date="2016-07" db="EMBL/GenBank/DDBJ databases">
        <title>Pervasive Adenine N6-methylation of Active Genes in Fungi.</title>
        <authorList>
            <consortium name="DOE Joint Genome Institute"/>
            <person name="Mondo S.J."/>
            <person name="Dannebaum R.O."/>
            <person name="Kuo R.C."/>
            <person name="Labutti K."/>
            <person name="Haridas S."/>
            <person name="Kuo A."/>
            <person name="Salamov A."/>
            <person name="Ahrendt S.R."/>
            <person name="Lipzen A."/>
            <person name="Sullivan W."/>
            <person name="Andreopoulos W.B."/>
            <person name="Clum A."/>
            <person name="Lindquist E."/>
            <person name="Daum C."/>
            <person name="Ramamoorthy G.K."/>
            <person name="Gryganskyi A."/>
            <person name="Culley D."/>
            <person name="Magnuson J.K."/>
            <person name="James T.Y."/>
            <person name="O'Malley M.A."/>
            <person name="Stajich J.E."/>
            <person name="Spatafora J.W."/>
            <person name="Visel A."/>
            <person name="Grigoriev I.V."/>
        </authorList>
    </citation>
    <scope>NUCLEOTIDE SEQUENCE [LARGE SCALE GENOMIC DNA]</scope>
    <source>
        <strain evidence="1 2">PL171</strain>
    </source>
</reference>
<organism evidence="1 2">
    <name type="scientific">Catenaria anguillulae PL171</name>
    <dbReference type="NCBI Taxonomy" id="765915"/>
    <lineage>
        <taxon>Eukaryota</taxon>
        <taxon>Fungi</taxon>
        <taxon>Fungi incertae sedis</taxon>
        <taxon>Blastocladiomycota</taxon>
        <taxon>Blastocladiomycetes</taxon>
        <taxon>Blastocladiales</taxon>
        <taxon>Catenariaceae</taxon>
        <taxon>Catenaria</taxon>
    </lineage>
</organism>
<comment type="caution">
    <text evidence="1">The sequence shown here is derived from an EMBL/GenBank/DDBJ whole genome shotgun (WGS) entry which is preliminary data.</text>
</comment>
<keyword evidence="2" id="KW-1185">Reference proteome</keyword>
<sequence length="136" mass="15437">MAIKYHRDDWIARFSSRSVSAHYLTLSCSNRRLPSKSIMPSLAQCLPLRSRFRVFPQLKPSLSTVSPSHSIHRKTLAPRSTPIAPAPCLHSGRPHGVRLPAARQRILHSHRRVARFARARISILCIHVQRPLGRIC</sequence>
<dbReference type="PROSITE" id="PS51257">
    <property type="entry name" value="PROKAR_LIPOPROTEIN"/>
    <property type="match status" value="1"/>
</dbReference>
<dbReference type="Proteomes" id="UP000193411">
    <property type="component" value="Unassembled WGS sequence"/>
</dbReference>
<accession>A0A1Y2HEE0</accession>